<proteinExistence type="predicted"/>
<evidence type="ECO:0000256" key="1">
    <source>
        <dbReference type="ARBA" id="ARBA00022679"/>
    </source>
</evidence>
<name>A0A841TYP8_9BACL</name>
<dbReference type="EMBL" id="JACJVR010000077">
    <property type="protein sequence ID" value="MBB6693677.1"/>
    <property type="molecule type" value="Genomic_DNA"/>
</dbReference>
<dbReference type="InterPro" id="IPR014729">
    <property type="entry name" value="Rossmann-like_a/b/a_fold"/>
</dbReference>
<dbReference type="AlphaFoldDB" id="A0A841TYP8"/>
<gene>
    <name evidence="4" type="ORF">H7B90_19975</name>
</gene>
<keyword evidence="5" id="KW-1185">Reference proteome</keyword>
<feature type="domain" description="Cytidyltransferase-like" evidence="3">
    <location>
        <begin position="18"/>
        <end position="72"/>
    </location>
</feature>
<organism evidence="4 5">
    <name type="scientific">Cohnella xylanilytica</name>
    <dbReference type="NCBI Taxonomy" id="557555"/>
    <lineage>
        <taxon>Bacteria</taxon>
        <taxon>Bacillati</taxon>
        <taxon>Bacillota</taxon>
        <taxon>Bacilli</taxon>
        <taxon>Bacillales</taxon>
        <taxon>Paenibacillaceae</taxon>
        <taxon>Cohnella</taxon>
    </lineage>
</organism>
<protein>
    <submittedName>
        <fullName evidence="4">Adenylyltransferase/cytidyltransferase family protein</fullName>
    </submittedName>
</protein>
<dbReference type="SUPFAM" id="SSF52374">
    <property type="entry name" value="Nucleotidylyl transferase"/>
    <property type="match status" value="1"/>
</dbReference>
<dbReference type="Proteomes" id="UP000553776">
    <property type="component" value="Unassembled WGS sequence"/>
</dbReference>
<dbReference type="PANTHER" id="PTHR21342">
    <property type="entry name" value="PHOSPHOPANTETHEINE ADENYLYLTRANSFERASE"/>
    <property type="match status" value="1"/>
</dbReference>
<reference evidence="4 5" key="1">
    <citation type="submission" date="2020-08" db="EMBL/GenBank/DDBJ databases">
        <title>Cohnella phylogeny.</title>
        <authorList>
            <person name="Dunlap C."/>
        </authorList>
    </citation>
    <scope>NUCLEOTIDE SEQUENCE [LARGE SCALE GENOMIC DNA]</scope>
    <source>
        <strain evidence="4 5">DSM 25239</strain>
    </source>
</reference>
<dbReference type="GO" id="GO:0016779">
    <property type="term" value="F:nucleotidyltransferase activity"/>
    <property type="evidence" value="ECO:0007669"/>
    <property type="project" value="UniProtKB-KW"/>
</dbReference>
<dbReference type="NCBIfam" id="TIGR00125">
    <property type="entry name" value="cyt_tran_rel"/>
    <property type="match status" value="1"/>
</dbReference>
<sequence>MEEVTIKQGERPFRFGFVLGRFQQLHLGHEKMIDLGLRLCDNLLVLVGSAQERGTKRNPFPAELRIEMLLEVFGERAIVEPLPDYTNENDHSHAWGRYLLEAARAAGRARGLPPLDLMLTGDDEERERWFPPEELAALARVVLPRSAVPIRATDLRQAMLADDRAAWERGVNERLHRYYDDLRAQLLAVYRQEPEAGGAPSGK</sequence>
<accession>A0A841TYP8</accession>
<evidence type="ECO:0000313" key="4">
    <source>
        <dbReference type="EMBL" id="MBB6693677.1"/>
    </source>
</evidence>
<evidence type="ECO:0000313" key="5">
    <source>
        <dbReference type="Proteomes" id="UP000553776"/>
    </source>
</evidence>
<evidence type="ECO:0000259" key="3">
    <source>
        <dbReference type="Pfam" id="PF01467"/>
    </source>
</evidence>
<dbReference type="Gene3D" id="3.40.50.620">
    <property type="entry name" value="HUPs"/>
    <property type="match status" value="1"/>
</dbReference>
<dbReference type="Pfam" id="PF01467">
    <property type="entry name" value="CTP_transf_like"/>
    <property type="match status" value="1"/>
</dbReference>
<keyword evidence="1 4" id="KW-0808">Transferase</keyword>
<dbReference type="RefSeq" id="WP_185137660.1">
    <property type="nucleotide sequence ID" value="NZ_BORM01000036.1"/>
</dbReference>
<dbReference type="PANTHER" id="PTHR21342:SF0">
    <property type="entry name" value="BIFUNCTIONAL NMN ADENYLYLTRANSFERASE_NUDIX HYDROLASE"/>
    <property type="match status" value="1"/>
</dbReference>
<comment type="caution">
    <text evidence="4">The sequence shown here is derived from an EMBL/GenBank/DDBJ whole genome shotgun (WGS) entry which is preliminary data.</text>
</comment>
<evidence type="ECO:0000256" key="2">
    <source>
        <dbReference type="ARBA" id="ARBA00022695"/>
    </source>
</evidence>
<keyword evidence="2 4" id="KW-0548">Nucleotidyltransferase</keyword>
<dbReference type="InterPro" id="IPR004821">
    <property type="entry name" value="Cyt_trans-like"/>
</dbReference>